<dbReference type="InterPro" id="IPR057736">
    <property type="entry name" value="SAF_PseI/NeuA/NeuB"/>
</dbReference>
<dbReference type="RefSeq" id="WP_207680481.1">
    <property type="nucleotide sequence ID" value="NZ_CP061800.1"/>
</dbReference>
<keyword evidence="3" id="KW-1185">Reference proteome</keyword>
<dbReference type="GO" id="GO:0047444">
    <property type="term" value="F:N-acylneuraminate-9-phosphate synthase activity"/>
    <property type="evidence" value="ECO:0007669"/>
    <property type="project" value="TreeGrafter"/>
</dbReference>
<dbReference type="Gene3D" id="3.90.1210.10">
    <property type="entry name" value="Antifreeze-like/N-acetylneuraminic acid synthase C-terminal domain"/>
    <property type="match status" value="1"/>
</dbReference>
<dbReference type="GO" id="GO:0016051">
    <property type="term" value="P:carbohydrate biosynthetic process"/>
    <property type="evidence" value="ECO:0007669"/>
    <property type="project" value="InterPro"/>
</dbReference>
<dbReference type="Proteomes" id="UP000663722">
    <property type="component" value="Chromosome"/>
</dbReference>
<dbReference type="InterPro" id="IPR013132">
    <property type="entry name" value="PseI/NeuA/B-like_N"/>
</dbReference>
<dbReference type="SUPFAM" id="SSF51569">
    <property type="entry name" value="Aldolase"/>
    <property type="match status" value="1"/>
</dbReference>
<evidence type="ECO:0000313" key="3">
    <source>
        <dbReference type="Proteomes" id="UP000663722"/>
    </source>
</evidence>
<dbReference type="KEGG" id="dmm:dnm_097130"/>
<feature type="domain" description="AFP-like" evidence="1">
    <location>
        <begin position="292"/>
        <end position="348"/>
    </location>
</feature>
<proteinExistence type="predicted"/>
<dbReference type="AlphaFoldDB" id="A0A975BZH4"/>
<dbReference type="Pfam" id="PF08666">
    <property type="entry name" value="SAF"/>
    <property type="match status" value="1"/>
</dbReference>
<dbReference type="InterPro" id="IPR051690">
    <property type="entry name" value="PseI-like"/>
</dbReference>
<dbReference type="Gene3D" id="3.20.20.70">
    <property type="entry name" value="Aldolase class I"/>
    <property type="match status" value="1"/>
</dbReference>
<dbReference type="PROSITE" id="PS50844">
    <property type="entry name" value="AFP_LIKE"/>
    <property type="match status" value="1"/>
</dbReference>
<dbReference type="SMART" id="SM00858">
    <property type="entry name" value="SAF"/>
    <property type="match status" value="1"/>
</dbReference>
<evidence type="ECO:0000259" key="1">
    <source>
        <dbReference type="PROSITE" id="PS50844"/>
    </source>
</evidence>
<accession>A0A975BZH4</accession>
<gene>
    <name evidence="2" type="ORF">dnm_097130</name>
</gene>
<reference evidence="2" key="1">
    <citation type="journal article" date="2021" name="Microb. Physiol.">
        <title>Proteogenomic Insights into the Physiology of Marine, Sulfate-Reducing, Filamentous Desulfonema limicola and Desulfonema magnum.</title>
        <authorList>
            <person name="Schnaars V."/>
            <person name="Wohlbrand L."/>
            <person name="Scheve S."/>
            <person name="Hinrichs C."/>
            <person name="Reinhardt R."/>
            <person name="Rabus R."/>
        </authorList>
    </citation>
    <scope>NUCLEOTIDE SEQUENCE</scope>
    <source>
        <strain evidence="2">4be13</strain>
    </source>
</reference>
<sequence length="348" mass="40168">MKLGDKEVKDFGLPYLIAEVGANHNGDMDLAKKMIDSAKSCGCDAVKFQSWNPDSLIAQEEYDRNQQYNDSPKKHFGSLREMVEKYYLRHDQHIELKEYCDKAEITFFSTPFSIEEVDFLEELKVPFYKIASMDINNLLFLKHIAKKNKPIIISTGMATLAEIENAIKTIEREGNCQIILLHCISIYPPAYEDIHLNNIPMLRQTFGYPTGFSDHTIGISIPLASVALGTCMIEKHFTLNKELPGWDHEVSANPDEMRIIVEESRNIVKSLGRYRRIVGKSEEEKKLKFRRSIVVKKDLKQGHILTADDLDFKRPGTDIRPDEAQYVIGRKLKHDFKNNELIHWNDMY</sequence>
<dbReference type="SUPFAM" id="SSF51269">
    <property type="entry name" value="AFP III-like domain"/>
    <property type="match status" value="1"/>
</dbReference>
<protein>
    <submittedName>
        <fullName evidence="2">Polysaccharide biosynthesis protein</fullName>
    </submittedName>
</protein>
<dbReference type="InterPro" id="IPR013785">
    <property type="entry name" value="Aldolase_TIM"/>
</dbReference>
<dbReference type="Pfam" id="PF03102">
    <property type="entry name" value="NeuB"/>
    <property type="match status" value="1"/>
</dbReference>
<dbReference type="PANTHER" id="PTHR42966">
    <property type="entry name" value="N-ACETYLNEURAMINATE SYNTHASE"/>
    <property type="match status" value="1"/>
</dbReference>
<dbReference type="InterPro" id="IPR013974">
    <property type="entry name" value="SAF"/>
</dbReference>
<dbReference type="InterPro" id="IPR036732">
    <property type="entry name" value="AFP_Neu5c_C_sf"/>
</dbReference>
<dbReference type="PANTHER" id="PTHR42966:SF1">
    <property type="entry name" value="SIALIC ACID SYNTHASE"/>
    <property type="match status" value="1"/>
</dbReference>
<dbReference type="InterPro" id="IPR006190">
    <property type="entry name" value="SAF_AFP_Neu5Ac"/>
</dbReference>
<organism evidence="2 3">
    <name type="scientific">Desulfonema magnum</name>
    <dbReference type="NCBI Taxonomy" id="45655"/>
    <lineage>
        <taxon>Bacteria</taxon>
        <taxon>Pseudomonadati</taxon>
        <taxon>Thermodesulfobacteriota</taxon>
        <taxon>Desulfobacteria</taxon>
        <taxon>Desulfobacterales</taxon>
        <taxon>Desulfococcaceae</taxon>
        <taxon>Desulfonema</taxon>
    </lineage>
</organism>
<dbReference type="CDD" id="cd11615">
    <property type="entry name" value="SAF_NeuB_like"/>
    <property type="match status" value="1"/>
</dbReference>
<name>A0A975BZH4_9BACT</name>
<dbReference type="EMBL" id="CP061800">
    <property type="protein sequence ID" value="QTA93609.1"/>
    <property type="molecule type" value="Genomic_DNA"/>
</dbReference>
<evidence type="ECO:0000313" key="2">
    <source>
        <dbReference type="EMBL" id="QTA93609.1"/>
    </source>
</evidence>